<proteinExistence type="predicted"/>
<evidence type="ECO:0000256" key="4">
    <source>
        <dbReference type="ARBA" id="ARBA00022840"/>
    </source>
</evidence>
<evidence type="ECO:0000313" key="6">
    <source>
        <dbReference type="EMBL" id="PPU66452.1"/>
    </source>
</evidence>
<dbReference type="RefSeq" id="WP_052764956.1">
    <property type="nucleotide sequence ID" value="NZ_MDEI01000021.1"/>
</dbReference>
<dbReference type="PANTHER" id="PTHR43788">
    <property type="entry name" value="DNA2/NAM7 HELICASE FAMILY MEMBER"/>
    <property type="match status" value="1"/>
</dbReference>
<accession>A0A2S7CXX7</accession>
<dbReference type="SUPFAM" id="SSF52540">
    <property type="entry name" value="P-loop containing nucleoside triphosphate hydrolases"/>
    <property type="match status" value="1"/>
</dbReference>
<dbReference type="PANTHER" id="PTHR43788:SF8">
    <property type="entry name" value="DNA-BINDING PROTEIN SMUBP-2"/>
    <property type="match status" value="1"/>
</dbReference>
<protein>
    <recommendedName>
        <fullName evidence="5">DNA2/NAM7 helicase-like C-terminal domain-containing protein</fullName>
    </recommendedName>
</protein>
<name>A0A2S7CXX7_9XANT</name>
<dbReference type="Pfam" id="PF13087">
    <property type="entry name" value="AAA_12"/>
    <property type="match status" value="1"/>
</dbReference>
<evidence type="ECO:0000259" key="5">
    <source>
        <dbReference type="Pfam" id="PF13087"/>
    </source>
</evidence>
<evidence type="ECO:0000256" key="3">
    <source>
        <dbReference type="ARBA" id="ARBA00022806"/>
    </source>
</evidence>
<keyword evidence="3" id="KW-0347">Helicase</keyword>
<keyword evidence="4" id="KW-0067">ATP-binding</keyword>
<dbReference type="InterPro" id="IPR047187">
    <property type="entry name" value="SF1_C_Upf1"/>
</dbReference>
<dbReference type="Pfam" id="PF13245">
    <property type="entry name" value="AAA_19"/>
    <property type="match status" value="1"/>
</dbReference>
<keyword evidence="2" id="KW-0378">Hydrolase</keyword>
<dbReference type="GO" id="GO:0043139">
    <property type="term" value="F:5'-3' DNA helicase activity"/>
    <property type="evidence" value="ECO:0007669"/>
    <property type="project" value="TreeGrafter"/>
</dbReference>
<dbReference type="CDD" id="cd18808">
    <property type="entry name" value="SF1_C_Upf1"/>
    <property type="match status" value="1"/>
</dbReference>
<feature type="domain" description="DNA2/NAM7 helicase-like C-terminal" evidence="5">
    <location>
        <begin position="1172"/>
        <end position="1379"/>
    </location>
</feature>
<dbReference type="InterPro" id="IPR027417">
    <property type="entry name" value="P-loop_NTPase"/>
</dbReference>
<organism evidence="6 7">
    <name type="scientific">Xanthomonas pisi</name>
    <dbReference type="NCBI Taxonomy" id="56457"/>
    <lineage>
        <taxon>Bacteria</taxon>
        <taxon>Pseudomonadati</taxon>
        <taxon>Pseudomonadota</taxon>
        <taxon>Gammaproteobacteria</taxon>
        <taxon>Lysobacterales</taxon>
        <taxon>Lysobacteraceae</taxon>
        <taxon>Xanthomonas</taxon>
    </lineage>
</organism>
<dbReference type="GO" id="GO:0005524">
    <property type="term" value="F:ATP binding"/>
    <property type="evidence" value="ECO:0007669"/>
    <property type="project" value="UniProtKB-KW"/>
</dbReference>
<evidence type="ECO:0000256" key="1">
    <source>
        <dbReference type="ARBA" id="ARBA00022741"/>
    </source>
</evidence>
<keyword evidence="7" id="KW-1185">Reference proteome</keyword>
<dbReference type="InterPro" id="IPR041679">
    <property type="entry name" value="DNA2/NAM7-like_C"/>
</dbReference>
<dbReference type="Gene3D" id="3.40.50.300">
    <property type="entry name" value="P-loop containing nucleotide triphosphate hydrolases"/>
    <property type="match status" value="2"/>
</dbReference>
<dbReference type="Proteomes" id="UP000238191">
    <property type="component" value="Unassembled WGS sequence"/>
</dbReference>
<reference evidence="7" key="1">
    <citation type="submission" date="2016-08" db="EMBL/GenBank/DDBJ databases">
        <authorList>
            <person name="Merda D."/>
            <person name="Briand M."/>
            <person name="Taghouti G."/>
            <person name="Carrere S."/>
            <person name="Gouzy J."/>
            <person name="Portier P."/>
            <person name="Jacques M.-A."/>
            <person name="Fischer-Le Saux M."/>
        </authorList>
    </citation>
    <scope>NUCLEOTIDE SEQUENCE [LARGE SCALE GENOMIC DNA]</scope>
    <source>
        <strain evidence="7">CFBP4643</strain>
    </source>
</reference>
<dbReference type="EMBL" id="MDEI01000021">
    <property type="protein sequence ID" value="PPU66452.1"/>
    <property type="molecule type" value="Genomic_DNA"/>
</dbReference>
<dbReference type="GO" id="GO:0016787">
    <property type="term" value="F:hydrolase activity"/>
    <property type="evidence" value="ECO:0007669"/>
    <property type="project" value="UniProtKB-KW"/>
</dbReference>
<keyword evidence="1" id="KW-0547">Nucleotide-binding</keyword>
<dbReference type="OrthoDB" id="9757917at2"/>
<dbReference type="InterPro" id="IPR050534">
    <property type="entry name" value="Coronavir_polyprotein_1ab"/>
</dbReference>
<gene>
    <name evidence="6" type="ORF">XpiCFBP4643_19010</name>
</gene>
<sequence>MNTATDLSAPSPRVSKGVLSQFLRTSCRRQLYLSIFAPHYTHADYVAQNMPPPAKWRPGLHTMKRTGQELEQARYAEITQAFGDCASNFKPTGKAATKTQTALLSALKGQVTVPHVFVEAQFESSALSPHLYEQLDITPNIAAQLPRLADLRPDLILALAAHTPLPAARRKRRVLPNGETADIALDDMRVWLLPIDIKHAESINASYAVEVTLYAVLLSLWLVREGLDDRYVVIDQPGLWTLDPPDAPALVSLKDIPSNERIATLMQRVEFVEFDQYVISMRKIFREDLVAVATVTNWTALEPHVGTYCNMCDFYAYPGWAPTDKKTGLKKPVHPEHCSAKTGQIDHLSRIPDMSRGMARTLRDGQVGTVSALSRQVPDALVFQDHNRLAAERRLLPKRALHLVDGTSGTTGRQCATLPRFSNLSAYIVVNFDASTGFTTGFAIYGNFLPHREYNPNAAPLPPTEDPKRRPDAWTVERRDLDCEYDGLVRVVYYLHDLIEVARADERHEDLKKATLAVYFWDARQYEHFRMVVGRHLHRLLLEPKLKGLVWMFPPSDVLPHPDYAATPAIAFVKDAIRRLEILPIPHALTLLSVAGAVLPDPPKVSDYLHEPLSDAIPKERIYEIWDKGGHQNRQDQIREYNQTLRTMVMTLMRLTAYMQKTYKGALTATPPPLALMNLPEYRGVSMDGQLLILHAQLEDELERTSTKVMYGRDPDELESEFTSMRLRTQLTGVAFEDARTALALDSQPYLRIYSVTSTSHNSRLKVGEWVTFFIDAKPGLLNVRLSRRLGHRPDLGRGVFSTIAEVLLAKIVAFDRVAGLVAVAPTSEKSADHLQPLVEALEEDGLDLSQGVSLVPSLSAMFAAHRKEQFIRALANPAIAQPYNQALAALAKQPAGAPKPGKDLPRRGAQMLWDTPTLAVEPSPHSVEQIAKALSWIESQGRAINSSQREALIHSQSVCFSQLWGPPGTGKTKTGAAIAAAEVWLVNDDLGHSNMLITGPNYQAVETIYQDLLPLLAAQGPNACRVRWVNRPTAPGPQEEAINYANFGPKDLQPLHQALADKSLPTVVFAIVHQLFALSGLPDKYQTKKSATPHLGMFDLVLIDEASQVDMAYACGALVHLAPTGRMVLLGDRLQMPPITPVEPPHGVEYIVGSVLDYYHSRFPDLVEKPLLTNYRSSEALVAFARELGYPEELESAYPDTALMLIGTDDVPADWPADLPWSNLFTALLAPERATMAVTYPDGKSGQANEFEAMLVAATVALARRRVLNGLAGRGETPTALADSERFWTQTVGIVTPHRAQRSAIIRKLRSLFPDDDAALIEAAVDTVERFQGGERDIILVSFGVGDPDVIELEEEFLLGLNRTNVAISRARGKVIVFVSDDLSYHLPDDTDIVRTARAVKGFVHQYCREQQTIVLKNRAVTLRWRNNPPKQGGS</sequence>
<comment type="caution">
    <text evidence="6">The sequence shown here is derived from an EMBL/GenBank/DDBJ whole genome shotgun (WGS) entry which is preliminary data.</text>
</comment>
<evidence type="ECO:0000256" key="2">
    <source>
        <dbReference type="ARBA" id="ARBA00022801"/>
    </source>
</evidence>
<evidence type="ECO:0000313" key="7">
    <source>
        <dbReference type="Proteomes" id="UP000238191"/>
    </source>
</evidence>